<evidence type="ECO:0000256" key="6">
    <source>
        <dbReference type="ARBA" id="ARBA00037426"/>
    </source>
</evidence>
<dbReference type="InterPro" id="IPR011603">
    <property type="entry name" value="2oxoglutarate_DH_E1"/>
</dbReference>
<comment type="similarity">
    <text evidence="2">Belongs to the alpha-ketoglutarate dehydrogenase family.</text>
</comment>
<evidence type="ECO:0000256" key="9">
    <source>
        <dbReference type="SAM" id="MobiDB-lite"/>
    </source>
</evidence>
<dbReference type="InterPro" id="IPR001017">
    <property type="entry name" value="DH_E1"/>
</dbReference>
<dbReference type="Gene3D" id="1.10.287.1150">
    <property type="entry name" value="TPP helical domain"/>
    <property type="match status" value="1"/>
</dbReference>
<comment type="cofactor">
    <cofactor evidence="1">
        <name>thiamine diphosphate</name>
        <dbReference type="ChEBI" id="CHEBI:58937"/>
    </cofactor>
</comment>
<evidence type="ECO:0000313" key="11">
    <source>
        <dbReference type="EMBL" id="PWI69341.1"/>
    </source>
</evidence>
<dbReference type="EMBL" id="LCWV01000012">
    <property type="protein sequence ID" value="PWI69341.1"/>
    <property type="molecule type" value="Genomic_DNA"/>
</dbReference>
<accession>A0A2U3E4A2</accession>
<dbReference type="NCBIfam" id="NF006914">
    <property type="entry name" value="PRK09404.1"/>
    <property type="match status" value="1"/>
</dbReference>
<dbReference type="Gene3D" id="3.40.50.11610">
    <property type="entry name" value="Multifunctional 2-oxoglutarate metabolism enzyme, C-terminal domain"/>
    <property type="match status" value="1"/>
</dbReference>
<evidence type="ECO:0000256" key="2">
    <source>
        <dbReference type="ARBA" id="ARBA00006936"/>
    </source>
</evidence>
<evidence type="ECO:0000259" key="10">
    <source>
        <dbReference type="SMART" id="SM00861"/>
    </source>
</evidence>
<dbReference type="NCBIfam" id="TIGR00239">
    <property type="entry name" value="2oxo_dh_E1"/>
    <property type="match status" value="1"/>
</dbReference>
<dbReference type="SUPFAM" id="SSF52518">
    <property type="entry name" value="Thiamin diphosphate-binding fold (THDP-binding)"/>
    <property type="match status" value="2"/>
</dbReference>
<dbReference type="EC" id="1.2.4.2" evidence="3"/>
<dbReference type="Pfam" id="PF16870">
    <property type="entry name" value="OxoGdeHyase_C"/>
    <property type="match status" value="1"/>
</dbReference>
<evidence type="ECO:0000256" key="7">
    <source>
        <dbReference type="ARBA" id="ARBA00040267"/>
    </source>
</evidence>
<sequence length="1025" mass="113459">MLLGRASGVAGGRNAIRRFLRTEPARWSRLPLASHFPGSTWRAYDVARKLSTSGGSVRNKPADTMLQADAAEYVEEMYDLWKKSPESVDKSWRDYFRAAELGRVKQPWGPSQHEPPRSVPTEGSSTRQADLEKLANVQRLVRAYQSHGHYVAKTDPLGIRLDARDVRPGTNTSNTSEELEMSYHGLTSADLDQTFVLGPELLPYFITGTRTSMTLREIIAACEKTFCGSLGVEYLHVPDRAKREWLRERLEVSQPFQFTRDEKLRILDGLIGASSFERFVAVKFPHDKRYGLDGAEGLAPAVQAVLDRSADTYGIEEVIMGSCHRGRLTMLAAVYGKPAEHLFEAFAGVRTDILPGMAGDVKVHIGHEGGHLTVQGNRVGLSVLANPSHLEAVDPVATGKAFAKQQLAGDAGQDRVMCLALHGDAAFAGQGMVYETLGLSRLADYDVGGTVRLIINNQVGFTTDAHCARSTSYASDLAKFVNAPILHVNADDVESVVFACRLAADWRAKFKSDIVVDLVCYRKYGHNEFDQPSFTQPLMYQKVATQTAPLEQYVDKLTSEGTFTRQEIDDRLNKEWGRLQRAFDSSKEFVANHPEVPVALPIVAPTHSEPEPSTAVEQQVLNAIMEKTTTVPDGFEPHAGLQRALSGRQKHFEQGIVDWSTAEALAFGSLVLAGHPVRVAGQDVQRGTFSQRHAVWHDQVTGKSLTPLAHMSDTQARFDIANSPLGELAALGFEYGITLAHPQSLVMWEAQFGDFANNAQVIIDNFLTSGESKWQYESGLVLSLPHGHDGQGSEHSSARIERFLMLGNDEGRFWPSDLAAPHQNANIDVVYMTTPANYFHILRRQGRRAHKRPLIMFFSKSLLRHPQNRSDVSQLTGTSAFTPVLCDPEHGKSIVAPDSISRVVFCTGQIYFALCKRREALGLRDVAITRLEQLHPFPWAEVKENLQKYPSAKTFVWAQEEHHNGGAWHFMRDRLDNVLRETGQYSSNGVLYAGRGPSASTAAGLKSLHDAEEDALLNEAFTVQN</sequence>
<dbReference type="InterPro" id="IPR032106">
    <property type="entry name" value="2-oxogl_dehyd_N"/>
</dbReference>
<evidence type="ECO:0000256" key="5">
    <source>
        <dbReference type="ARBA" id="ARBA00023052"/>
    </source>
</evidence>
<dbReference type="GO" id="GO:0005739">
    <property type="term" value="C:mitochondrion"/>
    <property type="evidence" value="ECO:0007669"/>
    <property type="project" value="TreeGrafter"/>
</dbReference>
<dbReference type="NCBIfam" id="NF008907">
    <property type="entry name" value="PRK12270.1"/>
    <property type="match status" value="1"/>
</dbReference>
<name>A0A2U3E4A2_PURLI</name>
<comment type="function">
    <text evidence="6">The 2-oxoglutarate dehydrogenase complex catalyzes the overall conversion of 2-oxoglutarate to succinyl-CoA and CO(2). It contains multiple copies of three enzymatic components: 2-oxoglutarate dehydrogenase (E1), dihydrolipoamide succinyltransferase (E2) and lipoamide dehydrogenase (E3).</text>
</comment>
<evidence type="ECO:0000256" key="4">
    <source>
        <dbReference type="ARBA" id="ARBA00023002"/>
    </source>
</evidence>
<evidence type="ECO:0000256" key="1">
    <source>
        <dbReference type="ARBA" id="ARBA00001964"/>
    </source>
</evidence>
<gene>
    <name evidence="11" type="ORF">PCL_00988</name>
</gene>
<dbReference type="Pfam" id="PF00676">
    <property type="entry name" value="E1_dh"/>
    <property type="match status" value="1"/>
</dbReference>
<evidence type="ECO:0000256" key="3">
    <source>
        <dbReference type="ARBA" id="ARBA00012280"/>
    </source>
</evidence>
<dbReference type="GO" id="GO:0004591">
    <property type="term" value="F:oxoglutarate dehydrogenase (succinyl-transferring) activity"/>
    <property type="evidence" value="ECO:0007669"/>
    <property type="project" value="UniProtKB-EC"/>
</dbReference>
<reference evidence="11 12" key="1">
    <citation type="journal article" date="2016" name="Front. Microbiol.">
        <title>Genome and transcriptome sequences reveal the specific parasitism of the nematophagous Purpureocillium lilacinum 36-1.</title>
        <authorList>
            <person name="Xie J."/>
            <person name="Li S."/>
            <person name="Mo C."/>
            <person name="Xiao X."/>
            <person name="Peng D."/>
            <person name="Wang G."/>
            <person name="Xiao Y."/>
        </authorList>
    </citation>
    <scope>NUCLEOTIDE SEQUENCE [LARGE SCALE GENOMIC DNA]</scope>
    <source>
        <strain evidence="11 12">36-1</strain>
    </source>
</reference>
<dbReference type="Pfam" id="PF16078">
    <property type="entry name" value="2-oxogl_dehyd_N"/>
    <property type="match status" value="1"/>
</dbReference>
<dbReference type="SMART" id="SM00861">
    <property type="entry name" value="Transket_pyr"/>
    <property type="match status" value="1"/>
</dbReference>
<dbReference type="Gene3D" id="3.40.50.12470">
    <property type="match status" value="1"/>
</dbReference>
<feature type="region of interest" description="Disordered" evidence="9">
    <location>
        <begin position="106"/>
        <end position="126"/>
    </location>
</feature>
<organism evidence="11 12">
    <name type="scientific">Purpureocillium lilacinum</name>
    <name type="common">Paecilomyces lilacinus</name>
    <dbReference type="NCBI Taxonomy" id="33203"/>
    <lineage>
        <taxon>Eukaryota</taxon>
        <taxon>Fungi</taxon>
        <taxon>Dikarya</taxon>
        <taxon>Ascomycota</taxon>
        <taxon>Pezizomycotina</taxon>
        <taxon>Sordariomycetes</taxon>
        <taxon>Hypocreomycetidae</taxon>
        <taxon>Hypocreales</taxon>
        <taxon>Ophiocordycipitaceae</taxon>
        <taxon>Purpureocillium</taxon>
    </lineage>
</organism>
<dbReference type="Proteomes" id="UP000245956">
    <property type="component" value="Unassembled WGS sequence"/>
</dbReference>
<dbReference type="GO" id="GO:0030976">
    <property type="term" value="F:thiamine pyrophosphate binding"/>
    <property type="evidence" value="ECO:0007669"/>
    <property type="project" value="InterPro"/>
</dbReference>
<dbReference type="AlphaFoldDB" id="A0A2U3E4A2"/>
<dbReference type="PIRSF" id="PIRSF000157">
    <property type="entry name" value="Oxoglu_dh_E1"/>
    <property type="match status" value="1"/>
</dbReference>
<dbReference type="GO" id="GO:0045252">
    <property type="term" value="C:oxoglutarate dehydrogenase complex"/>
    <property type="evidence" value="ECO:0007669"/>
    <property type="project" value="TreeGrafter"/>
</dbReference>
<protein>
    <recommendedName>
        <fullName evidence="7">2-oxoglutarate dehydrogenase, mitochondrial</fullName>
        <ecNumber evidence="3">1.2.4.2</ecNumber>
    </recommendedName>
    <alternativeName>
        <fullName evidence="8">2-oxoglutarate dehydrogenase complex component E1</fullName>
    </alternativeName>
</protein>
<proteinExistence type="inferred from homology"/>
<evidence type="ECO:0000256" key="8">
    <source>
        <dbReference type="ARBA" id="ARBA00042984"/>
    </source>
</evidence>
<dbReference type="InterPro" id="IPR005475">
    <property type="entry name" value="Transketolase-like_Pyr-bd"/>
</dbReference>
<dbReference type="InterPro" id="IPR042179">
    <property type="entry name" value="KGD_C_sf"/>
</dbReference>
<keyword evidence="5" id="KW-0786">Thiamine pyrophosphate</keyword>
<dbReference type="PANTHER" id="PTHR23152">
    <property type="entry name" value="2-OXOGLUTARATE DEHYDROGENASE"/>
    <property type="match status" value="1"/>
</dbReference>
<dbReference type="CDD" id="cd02016">
    <property type="entry name" value="TPP_E1_OGDC_like"/>
    <property type="match status" value="1"/>
</dbReference>
<dbReference type="GO" id="GO:0006099">
    <property type="term" value="P:tricarboxylic acid cycle"/>
    <property type="evidence" value="ECO:0007669"/>
    <property type="project" value="TreeGrafter"/>
</dbReference>
<dbReference type="InterPro" id="IPR031717">
    <property type="entry name" value="ODO-1/KGD_C"/>
</dbReference>
<dbReference type="PANTHER" id="PTHR23152:SF4">
    <property type="entry name" value="2-OXOADIPATE DEHYDROGENASE COMPLEX COMPONENT E1"/>
    <property type="match status" value="1"/>
</dbReference>
<dbReference type="Gene3D" id="3.40.50.970">
    <property type="match status" value="1"/>
</dbReference>
<keyword evidence="4" id="KW-0560">Oxidoreductase</keyword>
<dbReference type="Pfam" id="PF02779">
    <property type="entry name" value="Transket_pyr"/>
    <property type="match status" value="1"/>
</dbReference>
<dbReference type="InterPro" id="IPR029061">
    <property type="entry name" value="THDP-binding"/>
</dbReference>
<evidence type="ECO:0000313" key="12">
    <source>
        <dbReference type="Proteomes" id="UP000245956"/>
    </source>
</evidence>
<comment type="caution">
    <text evidence="11">The sequence shown here is derived from an EMBL/GenBank/DDBJ whole genome shotgun (WGS) entry which is preliminary data.</text>
</comment>
<feature type="domain" description="Transketolase-like pyrimidine-binding" evidence="10">
    <location>
        <begin position="657"/>
        <end position="865"/>
    </location>
</feature>